<dbReference type="Proteomes" id="UP000325395">
    <property type="component" value="Unassembled WGS sequence"/>
</dbReference>
<evidence type="ECO:0000313" key="3">
    <source>
        <dbReference type="Proteomes" id="UP000325395"/>
    </source>
</evidence>
<reference evidence="2 3" key="1">
    <citation type="submission" date="2019-04" db="EMBL/GenBank/DDBJ databases">
        <authorList>
            <consortium name="DOE Joint Genome Institute"/>
            <person name="Mondo S."/>
            <person name="Kjaerbolling I."/>
            <person name="Vesth T."/>
            <person name="Frisvad J.C."/>
            <person name="Nybo J.L."/>
            <person name="Theobald S."/>
            <person name="Kildgaard S."/>
            <person name="Isbrandt T."/>
            <person name="Kuo A."/>
            <person name="Sato A."/>
            <person name="Lyhne E.K."/>
            <person name="Kogle M.E."/>
            <person name="Wiebenga A."/>
            <person name="Kun R.S."/>
            <person name="Lubbers R.J."/>
            <person name="Makela M.R."/>
            <person name="Barry K."/>
            <person name="Chovatia M."/>
            <person name="Clum A."/>
            <person name="Daum C."/>
            <person name="Haridas S."/>
            <person name="He G."/>
            <person name="LaButti K."/>
            <person name="Lipzen A."/>
            <person name="Riley R."/>
            <person name="Salamov A."/>
            <person name="Simmons B.A."/>
            <person name="Magnuson J.K."/>
            <person name="Henrissat B."/>
            <person name="Mortensen U.H."/>
            <person name="Larsen T.O."/>
            <person name="Devries R.P."/>
            <person name="Grigoriev I.V."/>
            <person name="Machida M."/>
            <person name="Baker S.E."/>
            <person name="Andersen M.R."/>
            <person name="Cantor M.N."/>
            <person name="Hua S.X."/>
        </authorList>
    </citation>
    <scope>NUCLEOTIDE SEQUENCE [LARGE SCALE GENOMIC DNA]</scope>
    <source>
        <strain evidence="2 3">CBS 117616</strain>
    </source>
</reference>
<evidence type="ECO:0000256" key="1">
    <source>
        <dbReference type="SAM" id="MobiDB-lite"/>
    </source>
</evidence>
<proteinExistence type="predicted"/>
<dbReference type="EMBL" id="ML735933">
    <property type="protein sequence ID" value="KAE8410550.1"/>
    <property type="molecule type" value="Genomic_DNA"/>
</dbReference>
<protein>
    <submittedName>
        <fullName evidence="2">Uncharacterized protein</fullName>
    </submittedName>
</protein>
<organism evidence="2 3">
    <name type="scientific">Aspergillus pseudocaelatus</name>
    <dbReference type="NCBI Taxonomy" id="1825620"/>
    <lineage>
        <taxon>Eukaryota</taxon>
        <taxon>Fungi</taxon>
        <taxon>Dikarya</taxon>
        <taxon>Ascomycota</taxon>
        <taxon>Pezizomycotina</taxon>
        <taxon>Eurotiomycetes</taxon>
        <taxon>Eurotiomycetidae</taxon>
        <taxon>Eurotiales</taxon>
        <taxon>Aspergillaceae</taxon>
        <taxon>Aspergillus</taxon>
        <taxon>Aspergillus subgen. Circumdati</taxon>
    </lineage>
</organism>
<gene>
    <name evidence="2" type="ORF">BDV36DRAFT_289499</name>
</gene>
<evidence type="ECO:0000313" key="2">
    <source>
        <dbReference type="EMBL" id="KAE8410550.1"/>
    </source>
</evidence>
<name>A0ABQ6W073_9EURO</name>
<feature type="compositionally biased region" description="Polar residues" evidence="1">
    <location>
        <begin position="1"/>
        <end position="25"/>
    </location>
</feature>
<sequence>MAMFVSPTSEYTAGNSPKPNTSESHILSRKIDGQRNMPSTEEAPEVDRFAQRRHRKTASVNDADAKVRASRWVGSILSPASPILPTYPPPVRMPTPPGLPSFGTEEAVRSSARFPVQSAPGNGQFQQRDRCSNAADGNRVQSYGESFLRFFGISSSSAFRPNRRGCTAVRAVDNTIVQGRFPHRHSAHGVGANGRLHDHPFHRRNLSMAQCGGIDEGGGAAIQTRPSDTEHCSHIKRQNSIHRDNLPVSRPQYLPSSTSPGPSFSVTTQSAIISANPADRRALEPGARRTPVMDMSPILASEPSGCSPIQTRSTAEPSIHEGCVILEGQHGRWLQASKLASSFYCCCLEAWNEQDTIVYVNTTSNDTYATARSRVSDDSAAHSHAREGTVQEFRRYCSNMWTSFRAFISSCNYGSSTWLEQTREPF</sequence>
<accession>A0ABQ6W073</accession>
<keyword evidence="3" id="KW-1185">Reference proteome</keyword>
<feature type="region of interest" description="Disordered" evidence="1">
    <location>
        <begin position="1"/>
        <end position="62"/>
    </location>
</feature>